<gene>
    <name evidence="2" type="ORF">AA0115_g12545</name>
</gene>
<dbReference type="Proteomes" id="UP000292340">
    <property type="component" value="Unassembled WGS sequence"/>
</dbReference>
<dbReference type="AlphaFoldDB" id="A0AB37VZ93"/>
<evidence type="ECO:0000313" key="2">
    <source>
        <dbReference type="EMBL" id="RYN16135.1"/>
    </source>
</evidence>
<evidence type="ECO:0000313" key="3">
    <source>
        <dbReference type="Proteomes" id="UP000292340"/>
    </source>
</evidence>
<keyword evidence="1" id="KW-0812">Transmembrane</keyword>
<organism evidence="2 3">
    <name type="scientific">Alternaria tenuissima</name>
    <dbReference type="NCBI Taxonomy" id="119927"/>
    <lineage>
        <taxon>Eukaryota</taxon>
        <taxon>Fungi</taxon>
        <taxon>Dikarya</taxon>
        <taxon>Ascomycota</taxon>
        <taxon>Pezizomycotina</taxon>
        <taxon>Dothideomycetes</taxon>
        <taxon>Pleosporomycetidae</taxon>
        <taxon>Pleosporales</taxon>
        <taxon>Pleosporineae</taxon>
        <taxon>Pleosporaceae</taxon>
        <taxon>Alternaria</taxon>
        <taxon>Alternaria sect. Alternaria</taxon>
        <taxon>Alternaria alternata complex</taxon>
    </lineage>
</organism>
<comment type="caution">
    <text evidence="2">The sequence shown here is derived from an EMBL/GenBank/DDBJ whole genome shotgun (WGS) entry which is preliminary data.</text>
</comment>
<feature type="transmembrane region" description="Helical" evidence="1">
    <location>
        <begin position="315"/>
        <end position="336"/>
    </location>
</feature>
<proteinExistence type="predicted"/>
<name>A0AB37VZ93_9PLEO</name>
<protein>
    <submittedName>
        <fullName evidence="2">Uncharacterized protein</fullName>
    </submittedName>
</protein>
<reference evidence="2" key="2">
    <citation type="journal article" date="2019" name="bioRxiv">
        <title>Genomics, evolutionary history and diagnostics of the Alternaria alternata species group including apple and Asian pear pathotypes.</title>
        <authorList>
            <person name="Armitage A.D."/>
            <person name="Cockerton H.M."/>
            <person name="Sreenivasaprasad S."/>
            <person name="Woodhall J.W."/>
            <person name="Lane C.R."/>
            <person name="Harrison R.J."/>
            <person name="Clarkson J.P."/>
        </authorList>
    </citation>
    <scope>NUCLEOTIDE SEQUENCE</scope>
    <source>
        <strain evidence="2">FERA 1164</strain>
    </source>
</reference>
<accession>A0AB37VZ93</accession>
<dbReference type="EMBL" id="PDXB01000081">
    <property type="protein sequence ID" value="RYN16135.1"/>
    <property type="molecule type" value="Genomic_DNA"/>
</dbReference>
<keyword evidence="1" id="KW-0472">Membrane</keyword>
<reference evidence="2" key="1">
    <citation type="submission" date="2017-10" db="EMBL/GenBank/DDBJ databases">
        <authorList>
            <person name="Armitage A.D."/>
            <person name="Barbara D.J."/>
            <person name="Woodhall J.W."/>
            <person name="Sreenivasaprasad S."/>
            <person name="Lane C.R."/>
            <person name="Clarkson J.P."/>
            <person name="Harrison R.J."/>
        </authorList>
    </citation>
    <scope>NUCLEOTIDE SEQUENCE</scope>
    <source>
        <strain evidence="2">FERA 1164</strain>
    </source>
</reference>
<keyword evidence="1" id="KW-1133">Transmembrane helix</keyword>
<evidence type="ECO:0000256" key="1">
    <source>
        <dbReference type="SAM" id="Phobius"/>
    </source>
</evidence>
<sequence length="368" mass="42230">MSLDGKRLFSESPATGILSFDASQKCTLINAFWPHLNLSKRDYLGQQYEALLRSWEETLQELYPFRHDFAIQEWNDMLEIIGCLDNVPDDDNDDDDDDDDPIKDAITCSMDLAVRLQTGVNVRSIGLLRIPPQESCIEWGLYQSLGEAIGSGFDRYKEMAHSEHHTSFDESFTVTGLMDRCRLKIVWTSSLTDHLKLLGPRGKRELLIYKHKISLVNHWKDPSHRYLPGGLLHDTLRTLDLLFPMHDRHILAFLEEENVQMLIEDPLETLRPTRLNELSYWNNRLARLLRLYDGPPESRLQTLLDTRDTAQFATLWVAVFGVTSLTILFGILSTVYSAKQYHVARDSYKLALAQACQQTSPPLPGYCT</sequence>